<proteinExistence type="predicted"/>
<evidence type="ECO:0000313" key="3">
    <source>
        <dbReference type="Proteomes" id="UP000002051"/>
    </source>
</evidence>
<accession>A0A072U9M5</accession>
<dbReference type="AlphaFoldDB" id="A0A072U9M5"/>
<gene>
    <name evidence="1" type="ordered locus">MTR_6g045207</name>
</gene>
<dbReference type="EMBL" id="CM001222">
    <property type="protein sequence ID" value="KEH26131.1"/>
    <property type="molecule type" value="Genomic_DNA"/>
</dbReference>
<name>A0A072U9M5_MEDTR</name>
<reference evidence="1 3" key="2">
    <citation type="journal article" date="2014" name="BMC Genomics">
        <title>An improved genome release (version Mt4.0) for the model legume Medicago truncatula.</title>
        <authorList>
            <person name="Tang H."/>
            <person name="Krishnakumar V."/>
            <person name="Bidwell S."/>
            <person name="Rosen B."/>
            <person name="Chan A."/>
            <person name="Zhou S."/>
            <person name="Gentzbittel L."/>
            <person name="Childs K.L."/>
            <person name="Yandell M."/>
            <person name="Gundlach H."/>
            <person name="Mayer K.F."/>
            <person name="Schwartz D.C."/>
            <person name="Town C.D."/>
        </authorList>
    </citation>
    <scope>GENOME REANNOTATION</scope>
    <source>
        <strain evidence="1">A17</strain>
        <strain evidence="2 3">cv. Jemalong A17</strain>
    </source>
</reference>
<sequence>MSVNDDGKCSGVMFKASDIAALNPCGGTTGACRHVSDGQVSNGTDKECTESVVKRESYLEGETSLPLYRRALSITVSGLCGM</sequence>
<keyword evidence="3" id="KW-1185">Reference proteome</keyword>
<evidence type="ECO:0000313" key="1">
    <source>
        <dbReference type="EMBL" id="KEH26131.1"/>
    </source>
</evidence>
<reference evidence="1 3" key="1">
    <citation type="journal article" date="2011" name="Nature">
        <title>The Medicago genome provides insight into the evolution of rhizobial symbioses.</title>
        <authorList>
            <person name="Young N.D."/>
            <person name="Debelle F."/>
            <person name="Oldroyd G.E."/>
            <person name="Geurts R."/>
            <person name="Cannon S.B."/>
            <person name="Udvardi M.K."/>
            <person name="Benedito V.A."/>
            <person name="Mayer K.F."/>
            <person name="Gouzy J."/>
            <person name="Schoof H."/>
            <person name="Van de Peer Y."/>
            <person name="Proost S."/>
            <person name="Cook D.R."/>
            <person name="Meyers B.C."/>
            <person name="Spannagl M."/>
            <person name="Cheung F."/>
            <person name="De Mita S."/>
            <person name="Krishnakumar V."/>
            <person name="Gundlach H."/>
            <person name="Zhou S."/>
            <person name="Mudge J."/>
            <person name="Bharti A.K."/>
            <person name="Murray J.D."/>
            <person name="Naoumkina M.A."/>
            <person name="Rosen B."/>
            <person name="Silverstein K.A."/>
            <person name="Tang H."/>
            <person name="Rombauts S."/>
            <person name="Zhao P.X."/>
            <person name="Zhou P."/>
            <person name="Barbe V."/>
            <person name="Bardou P."/>
            <person name="Bechner M."/>
            <person name="Bellec A."/>
            <person name="Berger A."/>
            <person name="Berges H."/>
            <person name="Bidwell S."/>
            <person name="Bisseling T."/>
            <person name="Choisne N."/>
            <person name="Couloux A."/>
            <person name="Denny R."/>
            <person name="Deshpande S."/>
            <person name="Dai X."/>
            <person name="Doyle J.J."/>
            <person name="Dudez A.M."/>
            <person name="Farmer A.D."/>
            <person name="Fouteau S."/>
            <person name="Franken C."/>
            <person name="Gibelin C."/>
            <person name="Gish J."/>
            <person name="Goldstein S."/>
            <person name="Gonzalez A.J."/>
            <person name="Green P.J."/>
            <person name="Hallab A."/>
            <person name="Hartog M."/>
            <person name="Hua A."/>
            <person name="Humphray S.J."/>
            <person name="Jeong D.H."/>
            <person name="Jing Y."/>
            <person name="Jocker A."/>
            <person name="Kenton S.M."/>
            <person name="Kim D.J."/>
            <person name="Klee K."/>
            <person name="Lai H."/>
            <person name="Lang C."/>
            <person name="Lin S."/>
            <person name="Macmil S.L."/>
            <person name="Magdelenat G."/>
            <person name="Matthews L."/>
            <person name="McCorrison J."/>
            <person name="Monaghan E.L."/>
            <person name="Mun J.H."/>
            <person name="Najar F.Z."/>
            <person name="Nicholson C."/>
            <person name="Noirot C."/>
            <person name="O'Bleness M."/>
            <person name="Paule C.R."/>
            <person name="Poulain J."/>
            <person name="Prion F."/>
            <person name="Qin B."/>
            <person name="Qu C."/>
            <person name="Retzel E.F."/>
            <person name="Riddle C."/>
            <person name="Sallet E."/>
            <person name="Samain S."/>
            <person name="Samson N."/>
            <person name="Sanders I."/>
            <person name="Saurat O."/>
            <person name="Scarpelli C."/>
            <person name="Schiex T."/>
            <person name="Segurens B."/>
            <person name="Severin A.J."/>
            <person name="Sherrier D.J."/>
            <person name="Shi R."/>
            <person name="Sims S."/>
            <person name="Singer S.R."/>
            <person name="Sinharoy S."/>
            <person name="Sterck L."/>
            <person name="Viollet A."/>
            <person name="Wang B.B."/>
            <person name="Wang K."/>
            <person name="Wang M."/>
            <person name="Wang X."/>
            <person name="Warfsmann J."/>
            <person name="Weissenbach J."/>
            <person name="White D.D."/>
            <person name="White J.D."/>
            <person name="Wiley G.B."/>
            <person name="Wincker P."/>
            <person name="Xing Y."/>
            <person name="Yang L."/>
            <person name="Yao Z."/>
            <person name="Ying F."/>
            <person name="Zhai J."/>
            <person name="Zhou L."/>
            <person name="Zuber A."/>
            <person name="Denarie J."/>
            <person name="Dixon R.A."/>
            <person name="May G.D."/>
            <person name="Schwartz D.C."/>
            <person name="Rogers J."/>
            <person name="Quetier F."/>
            <person name="Town C.D."/>
            <person name="Roe B.A."/>
        </authorList>
    </citation>
    <scope>NUCLEOTIDE SEQUENCE [LARGE SCALE GENOMIC DNA]</scope>
    <source>
        <strain evidence="1">A17</strain>
        <strain evidence="2 3">cv. Jemalong A17</strain>
    </source>
</reference>
<evidence type="ECO:0000313" key="2">
    <source>
        <dbReference type="EnsemblPlants" id="KEH26131"/>
    </source>
</evidence>
<protein>
    <submittedName>
        <fullName evidence="1 2">Uncharacterized protein</fullName>
    </submittedName>
</protein>
<reference evidence="2" key="3">
    <citation type="submission" date="2015-04" db="UniProtKB">
        <authorList>
            <consortium name="EnsemblPlants"/>
        </authorList>
    </citation>
    <scope>IDENTIFICATION</scope>
    <source>
        <strain evidence="2">cv. Jemalong A17</strain>
    </source>
</reference>
<dbReference type="HOGENOM" id="CLU_2561808_0_0_1"/>
<organism evidence="1 3">
    <name type="scientific">Medicago truncatula</name>
    <name type="common">Barrel medic</name>
    <name type="synonym">Medicago tribuloides</name>
    <dbReference type="NCBI Taxonomy" id="3880"/>
    <lineage>
        <taxon>Eukaryota</taxon>
        <taxon>Viridiplantae</taxon>
        <taxon>Streptophyta</taxon>
        <taxon>Embryophyta</taxon>
        <taxon>Tracheophyta</taxon>
        <taxon>Spermatophyta</taxon>
        <taxon>Magnoliopsida</taxon>
        <taxon>eudicotyledons</taxon>
        <taxon>Gunneridae</taxon>
        <taxon>Pentapetalae</taxon>
        <taxon>rosids</taxon>
        <taxon>fabids</taxon>
        <taxon>Fabales</taxon>
        <taxon>Fabaceae</taxon>
        <taxon>Papilionoideae</taxon>
        <taxon>50 kb inversion clade</taxon>
        <taxon>NPAAA clade</taxon>
        <taxon>Hologalegina</taxon>
        <taxon>IRL clade</taxon>
        <taxon>Trifolieae</taxon>
        <taxon>Medicago</taxon>
    </lineage>
</organism>
<dbReference type="Proteomes" id="UP000002051">
    <property type="component" value="Chromosome 6"/>
</dbReference>
<dbReference type="EnsemblPlants" id="KEH26131">
    <property type="protein sequence ID" value="KEH26131"/>
    <property type="gene ID" value="MTR_6g045207"/>
</dbReference>